<dbReference type="OrthoDB" id="1797229at2"/>
<dbReference type="EMBL" id="CP017080">
    <property type="protein sequence ID" value="AOH56592.1"/>
    <property type="molecule type" value="Genomic_DNA"/>
</dbReference>
<dbReference type="RefSeq" id="WP_064465559.1">
    <property type="nucleotide sequence ID" value="NZ_CP017080.1"/>
</dbReference>
<accession>A0A1B3XTP9</accession>
<proteinExistence type="predicted"/>
<dbReference type="AlphaFoldDB" id="A0A1B3XTP9"/>
<dbReference type="Proteomes" id="UP000077926">
    <property type="component" value="Chromosome"/>
</dbReference>
<evidence type="ECO:0000313" key="1">
    <source>
        <dbReference type="EMBL" id="AOH56592.1"/>
    </source>
</evidence>
<gene>
    <name evidence="1" type="ORF">ABE28_019670</name>
</gene>
<evidence type="ECO:0000313" key="2">
    <source>
        <dbReference type="Proteomes" id="UP000077926"/>
    </source>
</evidence>
<organism evidence="1 2">
    <name type="scientific">Peribacillus muralis</name>
    <dbReference type="NCBI Taxonomy" id="264697"/>
    <lineage>
        <taxon>Bacteria</taxon>
        <taxon>Bacillati</taxon>
        <taxon>Bacillota</taxon>
        <taxon>Bacilli</taxon>
        <taxon>Bacillales</taxon>
        <taxon>Bacillaceae</taxon>
        <taxon>Peribacillus</taxon>
    </lineage>
</organism>
<protein>
    <submittedName>
        <fullName evidence="1">Uncharacterized protein</fullName>
    </submittedName>
</protein>
<reference evidence="1 2" key="1">
    <citation type="submission" date="2016-08" db="EMBL/GenBank/DDBJ databases">
        <title>Complete genome sequence of Bacillus muralis G25-68, a strain with toxicity to nematodes.</title>
        <authorList>
            <person name="Zheng Z."/>
        </authorList>
    </citation>
    <scope>NUCLEOTIDE SEQUENCE [LARGE SCALE GENOMIC DNA]</scope>
    <source>
        <strain evidence="1 2">G25-68</strain>
    </source>
</reference>
<dbReference type="KEGG" id="bmur:ABE28_019670"/>
<keyword evidence="2" id="KW-1185">Reference proteome</keyword>
<name>A0A1B3XTP9_9BACI</name>
<sequence length="200" mass="23674">MKRMPFEQPIEHYDERVHSIDEQLCALLRQRKDISNDNPGFPPEDVISKWGLKYNLYEDFLKSLFWSMKTDHYFKPRIEPAGFRKHIPILKSVENDDKIYSVTVIRQYENASVIQLHIDWDEARDLPMDVQPHHTFRLFLGEQYDCWLDQAGGLTGHYTYNFNVSPPLPDDLTSMDLVFKEYSDSFTEYPTGLEIVIHIE</sequence>